<evidence type="ECO:0000313" key="2">
    <source>
        <dbReference type="Proteomes" id="UP000565441"/>
    </source>
</evidence>
<dbReference type="AlphaFoldDB" id="A0A8H5H9A1"/>
<dbReference type="PANTHER" id="PTHR33129:SF1">
    <property type="entry name" value="ATP-BINDING PROTEIN"/>
    <property type="match status" value="1"/>
</dbReference>
<protein>
    <recommendedName>
        <fullName evidence="3">Crinkler (CRN) family protein</fullName>
    </recommendedName>
</protein>
<gene>
    <name evidence="1" type="ORF">D9615_005941</name>
</gene>
<evidence type="ECO:0000313" key="1">
    <source>
        <dbReference type="EMBL" id="KAF5379067.1"/>
    </source>
</evidence>
<proteinExistence type="predicted"/>
<dbReference type="PANTHER" id="PTHR33129">
    <property type="entry name" value="PROTEIN KINASE DOMAIN-CONTAINING PROTEIN-RELATED"/>
    <property type="match status" value="1"/>
</dbReference>
<evidence type="ECO:0008006" key="3">
    <source>
        <dbReference type="Google" id="ProtNLM"/>
    </source>
</evidence>
<comment type="caution">
    <text evidence="1">The sequence shown here is derived from an EMBL/GenBank/DDBJ whole genome shotgun (WGS) entry which is preliminary data.</text>
</comment>
<keyword evidence="2" id="KW-1185">Reference proteome</keyword>
<reference evidence="1 2" key="1">
    <citation type="journal article" date="2020" name="ISME J.">
        <title>Uncovering the hidden diversity of litter-decomposition mechanisms in mushroom-forming fungi.</title>
        <authorList>
            <person name="Floudas D."/>
            <person name="Bentzer J."/>
            <person name="Ahren D."/>
            <person name="Johansson T."/>
            <person name="Persson P."/>
            <person name="Tunlid A."/>
        </authorList>
    </citation>
    <scope>NUCLEOTIDE SEQUENCE [LARGE SCALE GENOMIC DNA]</scope>
    <source>
        <strain evidence="1 2">CBS 661.87</strain>
    </source>
</reference>
<sequence length="566" mass="64083">MPLDSIPGVEAIVDNHRAFFTLWTKYGKWDSENPLMFEEQEVNRQDGALPGVDVPESCILLHLSDKDRGEYDLNVSSILIREDYLKTLQDICHVAAHRKLPDTGSRSDKSPIAFSNPFLNNEIVNMSIAVILLGHPGIGKSLWLIFVLVLRILAGCPTIFHSRSKVCYLFNAQGLYTIDLADKKFIDAQQYFREVVSPQYWCLVDSNDSVPYVPPQLSRTRAFILQAASPRFDRVNWVKKYQSLSRRYIMMNPTLPELIMGRTLQPLETRCSEQALESFYSRYAPSARMAYAYAEDIDEYEKIITEEISNLTFEGLGKMLSSAAALRVENVSHHILLVSPEKGDRSAQSITISTRYMYDKLCDKLHIHTLEEAARLYQVFMRNQYTKASAGYILDDVHDVFCRGGEWQLTPMTKGKPGPINTHFKSPNSTRKSVCLRLGRGNQLIKIAKQRLPGGSLFTRLPHHQFLLGENIQLVDGYYQPAPSQPTFDGFIYDSATQTATMLQMTVATRHDVKVQCLTWLINRGAVTIHLVAVKPPNTSLNFVIPNALAPQIGNVYELVLKSLQE</sequence>
<dbReference type="Proteomes" id="UP000565441">
    <property type="component" value="Unassembled WGS sequence"/>
</dbReference>
<dbReference type="EMBL" id="JAACJP010000017">
    <property type="protein sequence ID" value="KAF5379067.1"/>
    <property type="molecule type" value="Genomic_DNA"/>
</dbReference>
<accession>A0A8H5H9A1</accession>
<dbReference type="InterPro" id="IPR052980">
    <property type="entry name" value="Crinkler_effector"/>
</dbReference>
<organism evidence="1 2">
    <name type="scientific">Tricholomella constricta</name>
    <dbReference type="NCBI Taxonomy" id="117010"/>
    <lineage>
        <taxon>Eukaryota</taxon>
        <taxon>Fungi</taxon>
        <taxon>Dikarya</taxon>
        <taxon>Basidiomycota</taxon>
        <taxon>Agaricomycotina</taxon>
        <taxon>Agaricomycetes</taxon>
        <taxon>Agaricomycetidae</taxon>
        <taxon>Agaricales</taxon>
        <taxon>Tricholomatineae</taxon>
        <taxon>Lyophyllaceae</taxon>
        <taxon>Tricholomella</taxon>
    </lineage>
</organism>
<dbReference type="OrthoDB" id="2340858at2759"/>
<name>A0A8H5H9A1_9AGAR</name>